<evidence type="ECO:0000256" key="3">
    <source>
        <dbReference type="ARBA" id="ARBA00022692"/>
    </source>
</evidence>
<feature type="transmembrane region" description="Helical" evidence="7">
    <location>
        <begin position="164"/>
        <end position="187"/>
    </location>
</feature>
<evidence type="ECO:0000256" key="4">
    <source>
        <dbReference type="ARBA" id="ARBA00022989"/>
    </source>
</evidence>
<evidence type="ECO:0000256" key="6">
    <source>
        <dbReference type="SAM" id="MobiDB-lite"/>
    </source>
</evidence>
<keyword evidence="4 7" id="KW-1133">Transmembrane helix</keyword>
<protein>
    <recommendedName>
        <fullName evidence="10">Protein belonging to Lysylphosphatidylglycerol synthetase/UPF0104</fullName>
    </recommendedName>
</protein>
<comment type="subcellular location">
    <subcellularLocation>
        <location evidence="1">Cell membrane</location>
        <topology evidence="1">Multi-pass membrane protein</topology>
    </subcellularLocation>
</comment>
<evidence type="ECO:0000256" key="5">
    <source>
        <dbReference type="ARBA" id="ARBA00023136"/>
    </source>
</evidence>
<dbReference type="InterPro" id="IPR022791">
    <property type="entry name" value="L-PG_synthase/AglD"/>
</dbReference>
<comment type="caution">
    <text evidence="8">The sequence shown here is derived from an EMBL/GenBank/DDBJ whole genome shotgun (WGS) entry which is preliminary data.</text>
</comment>
<organism evidence="8 9">
    <name type="scientific">Neorhodopirellula lusitana</name>
    <dbReference type="NCBI Taxonomy" id="445327"/>
    <lineage>
        <taxon>Bacteria</taxon>
        <taxon>Pseudomonadati</taxon>
        <taxon>Planctomycetota</taxon>
        <taxon>Planctomycetia</taxon>
        <taxon>Pirellulales</taxon>
        <taxon>Pirellulaceae</taxon>
        <taxon>Neorhodopirellula</taxon>
    </lineage>
</organism>
<keyword evidence="9" id="KW-1185">Reference proteome</keyword>
<feature type="transmembrane region" description="Helical" evidence="7">
    <location>
        <begin position="255"/>
        <end position="279"/>
    </location>
</feature>
<feature type="compositionally biased region" description="Polar residues" evidence="6">
    <location>
        <begin position="339"/>
        <end position="363"/>
    </location>
</feature>
<evidence type="ECO:0008006" key="10">
    <source>
        <dbReference type="Google" id="ProtNLM"/>
    </source>
</evidence>
<proteinExistence type="predicted"/>
<keyword evidence="2" id="KW-1003">Cell membrane</keyword>
<feature type="transmembrane region" description="Helical" evidence="7">
    <location>
        <begin position="219"/>
        <end position="243"/>
    </location>
</feature>
<feature type="transmembrane region" description="Helical" evidence="7">
    <location>
        <begin position="74"/>
        <end position="98"/>
    </location>
</feature>
<reference evidence="8 9" key="1">
    <citation type="submission" date="2017-05" db="EMBL/GenBank/DDBJ databases">
        <authorList>
            <person name="Varghese N."/>
            <person name="Submissions S."/>
        </authorList>
    </citation>
    <scope>NUCLEOTIDE SEQUENCE [LARGE SCALE GENOMIC DNA]</scope>
    <source>
        <strain evidence="8 9">DSM 25457</strain>
    </source>
</reference>
<evidence type="ECO:0000313" key="9">
    <source>
        <dbReference type="Proteomes" id="UP001158067"/>
    </source>
</evidence>
<gene>
    <name evidence="8" type="ORF">SAMN06265222_101714</name>
</gene>
<evidence type="ECO:0000256" key="7">
    <source>
        <dbReference type="SAM" id="Phobius"/>
    </source>
</evidence>
<dbReference type="PANTHER" id="PTHR40277:SF1">
    <property type="entry name" value="BLL5419 PROTEIN"/>
    <property type="match status" value="1"/>
</dbReference>
<keyword evidence="5 7" id="KW-0472">Membrane</keyword>
<feature type="transmembrane region" description="Helical" evidence="7">
    <location>
        <begin position="7"/>
        <end position="27"/>
    </location>
</feature>
<name>A0ABY1PQ56_9BACT</name>
<evidence type="ECO:0000313" key="8">
    <source>
        <dbReference type="EMBL" id="SMP42123.1"/>
    </source>
</evidence>
<feature type="transmembrane region" description="Helical" evidence="7">
    <location>
        <begin position="47"/>
        <end position="67"/>
    </location>
</feature>
<sequence length="384" mass="40958">MPIPVKTVAFTLAKFLVPVAIIGFLLWRMEPGHWESLAERDVSYPVLLSALGVAMAAISLSFVRWWILVRCQGIALGLVEALRLGSICFLLSFVAPGSVGGDLFKAVFLARRAPGKQIAAIASVIVDRGSGLYGLLVLVAMGLIFRESSDSFEFNGIRIDDIKWIVGGLLGVGTAVLMLLVFGGNFVDRLITKLSTISVVGPLVAKIGPPLRMFHHHPWAFALSILMSIGVQGLLVVSMYLIAKSMYELPPTLMEHFVIVPIGMLASALPITPSGLGVLEATTETLYHLIPARVTDASGTIVALVFELVKVALAAIGTLFYWTAGKDVQESLEYAETHPSATESLVQSSDAGTDASTQDNSANAAALHSTEDDTDLADTPKQDA</sequence>
<dbReference type="RefSeq" id="WP_283430909.1">
    <property type="nucleotide sequence ID" value="NZ_FXUG01000001.1"/>
</dbReference>
<keyword evidence="3 7" id="KW-0812">Transmembrane</keyword>
<evidence type="ECO:0000256" key="1">
    <source>
        <dbReference type="ARBA" id="ARBA00004651"/>
    </source>
</evidence>
<dbReference type="PANTHER" id="PTHR40277">
    <property type="entry name" value="BLL5419 PROTEIN"/>
    <property type="match status" value="1"/>
</dbReference>
<accession>A0ABY1PQ56</accession>
<feature type="region of interest" description="Disordered" evidence="6">
    <location>
        <begin position="339"/>
        <end position="384"/>
    </location>
</feature>
<evidence type="ECO:0000256" key="2">
    <source>
        <dbReference type="ARBA" id="ARBA00022475"/>
    </source>
</evidence>
<dbReference type="Proteomes" id="UP001158067">
    <property type="component" value="Unassembled WGS sequence"/>
</dbReference>
<dbReference type="EMBL" id="FXUG01000001">
    <property type="protein sequence ID" value="SMP42123.1"/>
    <property type="molecule type" value="Genomic_DNA"/>
</dbReference>
<feature type="transmembrane region" description="Helical" evidence="7">
    <location>
        <begin position="299"/>
        <end position="322"/>
    </location>
</feature>
<dbReference type="Pfam" id="PF03706">
    <property type="entry name" value="LPG_synthase_TM"/>
    <property type="match status" value="1"/>
</dbReference>